<protein>
    <recommendedName>
        <fullName evidence="2">Thiamine pyrophosphate enzyme TPP-binding domain-containing protein</fullName>
    </recommendedName>
</protein>
<feature type="domain" description="Thiamine pyrophosphate enzyme TPP-binding" evidence="2">
    <location>
        <begin position="113"/>
        <end position="226"/>
    </location>
</feature>
<evidence type="ECO:0000313" key="3">
    <source>
        <dbReference type="EMBL" id="MBI5168121.1"/>
    </source>
</evidence>
<dbReference type="GO" id="GO:0030976">
    <property type="term" value="F:thiamine pyrophosphate binding"/>
    <property type="evidence" value="ECO:0007669"/>
    <property type="project" value="InterPro"/>
</dbReference>
<name>A0A933S8Y5_UNCEI</name>
<reference evidence="3" key="1">
    <citation type="submission" date="2020-07" db="EMBL/GenBank/DDBJ databases">
        <title>Huge and variable diversity of episymbiotic CPR bacteria and DPANN archaea in groundwater ecosystems.</title>
        <authorList>
            <person name="He C.Y."/>
            <person name="Keren R."/>
            <person name="Whittaker M."/>
            <person name="Farag I.F."/>
            <person name="Doudna J."/>
            <person name="Cate J.H.D."/>
            <person name="Banfield J.F."/>
        </authorList>
    </citation>
    <scope>NUCLEOTIDE SEQUENCE</scope>
    <source>
        <strain evidence="3">NC_groundwater_1813_Pr3_B-0.1um_71_17</strain>
    </source>
</reference>
<dbReference type="InterPro" id="IPR011766">
    <property type="entry name" value="TPP_enzyme_TPP-bd"/>
</dbReference>
<keyword evidence="1" id="KW-0560">Oxidoreductase</keyword>
<dbReference type="GO" id="GO:0016491">
    <property type="term" value="F:oxidoreductase activity"/>
    <property type="evidence" value="ECO:0007669"/>
    <property type="project" value="UniProtKB-KW"/>
</dbReference>
<accession>A0A933S8Y5</accession>
<evidence type="ECO:0000259" key="2">
    <source>
        <dbReference type="Pfam" id="PF02775"/>
    </source>
</evidence>
<dbReference type="Pfam" id="PF02775">
    <property type="entry name" value="TPP_enzyme_C"/>
    <property type="match status" value="1"/>
</dbReference>
<sequence>MSSFKEIATKDSCFRAGSTLCPGCMESVAFQNIGRVTDNGVKTIFTIGTSCAEVSTLAFPNVVAWGRGDESSDDFGKSFSILHNVFESAPTLAEATRDVADALTDCGALDRPVQIISTGGDGGAFAIGLRTLLHTIHRRARVTIVILVNEIFANTGFQYSPATMPYADTSTTPAEGAPGNMNPPLDYIHLAIAAGAGMVAQLSPAHGKMFVKAVERSLEVEGTAVIFVPAPCISGWKFEDGQTVELALLGARSGVFPAFMWERGKGGSVKDCSLEASERPDVVDFLAMQRRFAHLVQRDKVTGEVKPKPGREQDIENLKGWVQSNVERMYSLANLK</sequence>
<dbReference type="EMBL" id="JACRIW010000012">
    <property type="protein sequence ID" value="MBI5168121.1"/>
    <property type="molecule type" value="Genomic_DNA"/>
</dbReference>
<dbReference type="Proteomes" id="UP000696931">
    <property type="component" value="Unassembled WGS sequence"/>
</dbReference>
<dbReference type="PANTHER" id="PTHR42897">
    <property type="entry name" value="PYRUVATE SYNTHASE SUBUNIT PORB"/>
    <property type="match status" value="1"/>
</dbReference>
<dbReference type="AlphaFoldDB" id="A0A933S8Y5"/>
<dbReference type="PANTHER" id="PTHR42897:SF2">
    <property type="entry name" value="PYRUVATE SYNTHASE SUBUNIT PORB"/>
    <property type="match status" value="1"/>
</dbReference>
<proteinExistence type="predicted"/>
<evidence type="ECO:0000256" key="1">
    <source>
        <dbReference type="ARBA" id="ARBA00023002"/>
    </source>
</evidence>
<dbReference type="Gene3D" id="3.40.50.970">
    <property type="match status" value="1"/>
</dbReference>
<dbReference type="SUPFAM" id="SSF52518">
    <property type="entry name" value="Thiamin diphosphate-binding fold (THDP-binding)"/>
    <property type="match status" value="1"/>
</dbReference>
<dbReference type="InterPro" id="IPR029061">
    <property type="entry name" value="THDP-binding"/>
</dbReference>
<organism evidence="3 4">
    <name type="scientific">Eiseniibacteriota bacterium</name>
    <dbReference type="NCBI Taxonomy" id="2212470"/>
    <lineage>
        <taxon>Bacteria</taxon>
        <taxon>Candidatus Eiseniibacteriota</taxon>
    </lineage>
</organism>
<evidence type="ECO:0000313" key="4">
    <source>
        <dbReference type="Proteomes" id="UP000696931"/>
    </source>
</evidence>
<comment type="caution">
    <text evidence="3">The sequence shown here is derived from an EMBL/GenBank/DDBJ whole genome shotgun (WGS) entry which is preliminary data.</text>
</comment>
<dbReference type="InterPro" id="IPR051479">
    <property type="entry name" value="PorB-like"/>
</dbReference>
<gene>
    <name evidence="3" type="ORF">HZA61_01395</name>
</gene>